<dbReference type="Pfam" id="PF05229">
    <property type="entry name" value="SCPU"/>
    <property type="match status" value="1"/>
</dbReference>
<dbReference type="AlphaFoldDB" id="A0AAW7QXP9"/>
<feature type="domain" description="Spore coat protein U/FanG" evidence="2">
    <location>
        <begin position="23"/>
        <end position="145"/>
    </location>
</feature>
<comment type="caution">
    <text evidence="3">The sequence shown here is derived from an EMBL/GenBank/DDBJ whole genome shotgun (WGS) entry which is preliminary data.</text>
</comment>
<evidence type="ECO:0000313" key="6">
    <source>
        <dbReference type="Proteomes" id="UP001169492"/>
    </source>
</evidence>
<feature type="chain" id="PRO_5043644914" evidence="1">
    <location>
        <begin position="27"/>
        <end position="148"/>
    </location>
</feature>
<organism evidence="3 6">
    <name type="scientific">Pseudidiomarina terrestris</name>
    <dbReference type="NCBI Taxonomy" id="2820060"/>
    <lineage>
        <taxon>Bacteria</taxon>
        <taxon>Pseudomonadati</taxon>
        <taxon>Pseudomonadota</taxon>
        <taxon>Gammaproteobacteria</taxon>
        <taxon>Alteromonadales</taxon>
        <taxon>Idiomarinaceae</taxon>
        <taxon>Pseudidiomarina</taxon>
    </lineage>
</organism>
<keyword evidence="1" id="KW-0732">Signal</keyword>
<keyword evidence="3" id="KW-0167">Capsid protein</keyword>
<proteinExistence type="predicted"/>
<dbReference type="Proteomes" id="UP001169492">
    <property type="component" value="Unassembled WGS sequence"/>
</dbReference>
<name>A0AAW7QXP9_9GAMM</name>
<dbReference type="InterPro" id="IPR007893">
    <property type="entry name" value="Spore_coat_U/FanG"/>
</dbReference>
<evidence type="ECO:0000259" key="2">
    <source>
        <dbReference type="Pfam" id="PF05229"/>
    </source>
</evidence>
<dbReference type="RefSeq" id="WP_301774478.1">
    <property type="nucleotide sequence ID" value="NZ_JAGGJB010000003.1"/>
</dbReference>
<feature type="signal peptide" evidence="1">
    <location>
        <begin position="1"/>
        <end position="26"/>
    </location>
</feature>
<accession>A0AAW7QXP9</accession>
<evidence type="ECO:0000313" key="3">
    <source>
        <dbReference type="EMBL" id="MDN7124529.1"/>
    </source>
</evidence>
<protein>
    <submittedName>
        <fullName evidence="3">Spore coat protein U domain-containing protein</fullName>
    </submittedName>
</protein>
<evidence type="ECO:0000313" key="4">
    <source>
        <dbReference type="EMBL" id="MDN7129180.1"/>
    </source>
</evidence>
<reference evidence="5 6" key="1">
    <citation type="submission" date="2021-03" db="EMBL/GenBank/DDBJ databases">
        <title>Pseudidiomarina terrestris, a new bacterium isolated from saline soil.</title>
        <authorList>
            <person name="Galisteo C."/>
            <person name="De La Haba R."/>
            <person name="Sanchez-Porro C."/>
            <person name="Ventosa A."/>
        </authorList>
    </citation>
    <scope>NUCLEOTIDE SEQUENCE [LARGE SCALE GENOMIC DNA]</scope>
    <source>
        <strain evidence="3 6">1APP75-32.1</strain>
        <strain evidence="5">1APR75-15</strain>
        <strain evidence="4">1ASR75-15</strain>
    </source>
</reference>
<dbReference type="SMART" id="SM00972">
    <property type="entry name" value="SCPU"/>
    <property type="match status" value="1"/>
</dbReference>
<sequence length="148" mass="15560">MRRIGVKQLVYATALALWLGNSSALASCLVSAQGVSFGSYDSLASAPTESTGVVEVSCDAQTSYSILLSAGSGAYSERKMFNAEHALSYNLYTSPTYSFIWGDGSGATALVNGMTSTTQLHDIYGRVPAGQEVAVGVYSDTIMVTIEF</sequence>
<dbReference type="InterPro" id="IPR053167">
    <property type="entry name" value="Spore_coat_component"/>
</dbReference>
<dbReference type="PANTHER" id="PTHR37089">
    <property type="entry name" value="PROTEIN U-RELATED"/>
    <property type="match status" value="1"/>
</dbReference>
<dbReference type="EMBL" id="JAGGJC010000001">
    <property type="protein sequence ID" value="MDN7129180.1"/>
    <property type="molecule type" value="Genomic_DNA"/>
</dbReference>
<evidence type="ECO:0000313" key="5">
    <source>
        <dbReference type="Proteomes" id="UP001169491"/>
    </source>
</evidence>
<dbReference type="EMBL" id="JAGGJB010000003">
    <property type="protein sequence ID" value="MDN7124529.1"/>
    <property type="molecule type" value="Genomic_DNA"/>
</dbReference>
<gene>
    <name evidence="3" type="ORF">J6I90_06515</name>
    <name evidence="4" type="ORF">J6I92_04790</name>
</gene>
<keyword evidence="3" id="KW-0946">Virion</keyword>
<evidence type="ECO:0000256" key="1">
    <source>
        <dbReference type="SAM" id="SignalP"/>
    </source>
</evidence>
<keyword evidence="5" id="KW-1185">Reference proteome</keyword>
<dbReference type="PROSITE" id="PS51257">
    <property type="entry name" value="PROKAR_LIPOPROTEIN"/>
    <property type="match status" value="1"/>
</dbReference>
<dbReference type="Proteomes" id="UP001169491">
    <property type="component" value="Unassembled WGS sequence"/>
</dbReference>